<evidence type="ECO:0000313" key="24">
    <source>
        <dbReference type="Proteomes" id="UP000438429"/>
    </source>
</evidence>
<dbReference type="GO" id="GO:0005524">
    <property type="term" value="F:ATP binding"/>
    <property type="evidence" value="ECO:0007669"/>
    <property type="project" value="UniProtKB-KW"/>
</dbReference>
<keyword evidence="7" id="KW-0597">Phosphoprotein</keyword>
<dbReference type="GO" id="GO:0005576">
    <property type="term" value="C:extracellular region"/>
    <property type="evidence" value="ECO:0007669"/>
    <property type="project" value="UniProtKB-SubCell"/>
</dbReference>
<evidence type="ECO:0000256" key="6">
    <source>
        <dbReference type="ARBA" id="ARBA00022527"/>
    </source>
</evidence>
<keyword evidence="15" id="KW-0325">Glycoprotein</keyword>
<dbReference type="Gene3D" id="3.30.200.20">
    <property type="entry name" value="Phosphorylase Kinase, domain 1"/>
    <property type="match status" value="1"/>
</dbReference>
<dbReference type="EC" id="2.7.11.1" evidence="4"/>
<feature type="region of interest" description="Disordered" evidence="19">
    <location>
        <begin position="111"/>
        <end position="194"/>
    </location>
</feature>
<feature type="compositionally biased region" description="Polar residues" evidence="19">
    <location>
        <begin position="800"/>
        <end position="811"/>
    </location>
</feature>
<dbReference type="InterPro" id="IPR056865">
    <property type="entry name" value="CCTL2_WNK"/>
</dbReference>
<feature type="compositionally biased region" description="Polar residues" evidence="19">
    <location>
        <begin position="849"/>
        <end position="867"/>
    </location>
</feature>
<dbReference type="PROSITE" id="PS50234">
    <property type="entry name" value="VWFA"/>
    <property type="match status" value="1"/>
</dbReference>
<evidence type="ECO:0000256" key="10">
    <source>
        <dbReference type="ARBA" id="ARBA00022729"/>
    </source>
</evidence>
<feature type="region of interest" description="Disordered" evidence="19">
    <location>
        <begin position="666"/>
        <end position="715"/>
    </location>
</feature>
<evidence type="ECO:0000256" key="1">
    <source>
        <dbReference type="ARBA" id="ARBA00001946"/>
    </source>
</evidence>
<dbReference type="Gene3D" id="3.10.20.90">
    <property type="entry name" value="Phosphatidylinositol 3-kinase Catalytic Subunit, Chain A, domain 1"/>
    <property type="match status" value="2"/>
</dbReference>
<feature type="region of interest" description="Disordered" evidence="19">
    <location>
        <begin position="913"/>
        <end position="953"/>
    </location>
</feature>
<evidence type="ECO:0000259" key="20">
    <source>
        <dbReference type="PROSITE" id="PS50011"/>
    </source>
</evidence>
<organism evidence="23 24">
    <name type="scientific">Scophthalmus maximus</name>
    <name type="common">Turbot</name>
    <name type="synonym">Psetta maxima</name>
    <dbReference type="NCBI Taxonomy" id="52904"/>
    <lineage>
        <taxon>Eukaryota</taxon>
        <taxon>Metazoa</taxon>
        <taxon>Chordata</taxon>
        <taxon>Craniata</taxon>
        <taxon>Vertebrata</taxon>
        <taxon>Euteleostomi</taxon>
        <taxon>Actinopterygii</taxon>
        <taxon>Neopterygii</taxon>
        <taxon>Teleostei</taxon>
        <taxon>Neoteleostei</taxon>
        <taxon>Acanthomorphata</taxon>
        <taxon>Carangaria</taxon>
        <taxon>Pleuronectiformes</taxon>
        <taxon>Pleuronectoidei</taxon>
        <taxon>Scophthalmidae</taxon>
        <taxon>Scophthalmus</taxon>
    </lineage>
</organism>
<dbReference type="GO" id="GO:0004674">
    <property type="term" value="F:protein serine/threonine kinase activity"/>
    <property type="evidence" value="ECO:0007669"/>
    <property type="project" value="UniProtKB-KW"/>
</dbReference>
<feature type="compositionally biased region" description="Polar residues" evidence="19">
    <location>
        <begin position="668"/>
        <end position="677"/>
    </location>
</feature>
<feature type="region of interest" description="Disordered" evidence="19">
    <location>
        <begin position="1070"/>
        <end position="1148"/>
    </location>
</feature>
<feature type="coiled-coil region" evidence="18">
    <location>
        <begin position="1851"/>
        <end position="1878"/>
    </location>
</feature>
<dbReference type="FunFam" id="3.10.20.90:FF:000007">
    <property type="entry name" value="Serine/threonine-protein kinase WNK1 isoform 1"/>
    <property type="match status" value="1"/>
</dbReference>
<keyword evidence="11" id="KW-0547">Nucleotide-binding</keyword>
<comment type="catalytic activity">
    <reaction evidence="16">
        <text>L-threonyl-[protein] + ATP = O-phospho-L-threonyl-[protein] + ADP + H(+)</text>
        <dbReference type="Rhea" id="RHEA:46608"/>
        <dbReference type="Rhea" id="RHEA-COMP:11060"/>
        <dbReference type="Rhea" id="RHEA-COMP:11605"/>
        <dbReference type="ChEBI" id="CHEBI:15378"/>
        <dbReference type="ChEBI" id="CHEBI:30013"/>
        <dbReference type="ChEBI" id="CHEBI:30616"/>
        <dbReference type="ChEBI" id="CHEBI:61977"/>
        <dbReference type="ChEBI" id="CHEBI:456216"/>
        <dbReference type="EC" id="2.7.11.1"/>
    </reaction>
</comment>
<dbReference type="InterPro" id="IPR011009">
    <property type="entry name" value="Kinase-like_dom_sf"/>
</dbReference>
<dbReference type="CDD" id="cd13983">
    <property type="entry name" value="STKc_WNK"/>
    <property type="match status" value="1"/>
</dbReference>
<dbReference type="InterPro" id="IPR036465">
    <property type="entry name" value="vWFA_dom_sf"/>
</dbReference>
<dbReference type="Gene3D" id="3.40.50.410">
    <property type="entry name" value="von Willebrand factor, type A domain"/>
    <property type="match status" value="1"/>
</dbReference>
<dbReference type="SMART" id="SM00327">
    <property type="entry name" value="VWA"/>
    <property type="match status" value="1"/>
</dbReference>
<evidence type="ECO:0000256" key="2">
    <source>
        <dbReference type="ARBA" id="ARBA00004613"/>
    </source>
</evidence>
<dbReference type="SUPFAM" id="SSF53300">
    <property type="entry name" value="vWA-like"/>
    <property type="match status" value="1"/>
</dbReference>
<dbReference type="SUPFAM" id="SSF56112">
    <property type="entry name" value="Protein kinase-like (PK-like)"/>
    <property type="match status" value="1"/>
</dbReference>
<dbReference type="EMBL" id="VEVO01000011">
    <property type="protein sequence ID" value="KAF0034889.1"/>
    <property type="molecule type" value="Genomic_DNA"/>
</dbReference>
<feature type="compositionally biased region" description="Basic and acidic residues" evidence="19">
    <location>
        <begin position="132"/>
        <end position="157"/>
    </location>
</feature>
<feature type="compositionally biased region" description="Pro residues" evidence="19">
    <location>
        <begin position="1252"/>
        <end position="1261"/>
    </location>
</feature>
<dbReference type="SMART" id="SM00609">
    <property type="entry name" value="VIT"/>
    <property type="match status" value="1"/>
</dbReference>
<evidence type="ECO:0000256" key="15">
    <source>
        <dbReference type="ARBA" id="ARBA00023180"/>
    </source>
</evidence>
<keyword evidence="10" id="KW-0732">Signal</keyword>
<comment type="catalytic activity">
    <reaction evidence="17">
        <text>L-seryl-[protein] + ATP = O-phospho-L-seryl-[protein] + ADP + H(+)</text>
        <dbReference type="Rhea" id="RHEA:17989"/>
        <dbReference type="Rhea" id="RHEA-COMP:9863"/>
        <dbReference type="Rhea" id="RHEA-COMP:11604"/>
        <dbReference type="ChEBI" id="CHEBI:15378"/>
        <dbReference type="ChEBI" id="CHEBI:29999"/>
        <dbReference type="ChEBI" id="CHEBI:30616"/>
        <dbReference type="ChEBI" id="CHEBI:83421"/>
        <dbReference type="ChEBI" id="CHEBI:456216"/>
        <dbReference type="EC" id="2.7.11.1"/>
    </reaction>
</comment>
<comment type="caution">
    <text evidence="23">The sequence shown here is derived from an EMBL/GenBank/DDBJ whole genome shotgun (WGS) entry which is preliminary data.</text>
</comment>
<evidence type="ECO:0000256" key="14">
    <source>
        <dbReference type="ARBA" id="ARBA00022900"/>
    </source>
</evidence>
<dbReference type="FunFam" id="3.40.50.410:FF:000013">
    <property type="entry name" value="inter-alpha-trypsin inhibitor heavy chain H2"/>
    <property type="match status" value="1"/>
</dbReference>
<dbReference type="Pfam" id="PF24889">
    <property type="entry name" value="CCTL2_WNK"/>
    <property type="match status" value="1"/>
</dbReference>
<dbReference type="InterPro" id="IPR000719">
    <property type="entry name" value="Prot_kinase_dom"/>
</dbReference>
<evidence type="ECO:0000256" key="4">
    <source>
        <dbReference type="ARBA" id="ARBA00012513"/>
    </source>
</evidence>
<dbReference type="GO" id="GO:0004867">
    <property type="term" value="F:serine-type endopeptidase inhibitor activity"/>
    <property type="evidence" value="ECO:0007669"/>
    <property type="project" value="UniProtKB-KW"/>
</dbReference>
<feature type="domain" description="VWFA" evidence="21">
    <location>
        <begin position="1588"/>
        <end position="1766"/>
    </location>
</feature>
<keyword evidence="6" id="KW-0723">Serine/threonine-protein kinase</keyword>
<dbReference type="PROSITE" id="PS51468">
    <property type="entry name" value="VIT"/>
    <property type="match status" value="1"/>
</dbReference>
<gene>
    <name evidence="23" type="ORF">F2P81_012647</name>
</gene>
<dbReference type="Pfam" id="PF08487">
    <property type="entry name" value="VIT"/>
    <property type="match status" value="1"/>
</dbReference>
<keyword evidence="12" id="KW-0418">Kinase</keyword>
<comment type="subcellular location">
    <subcellularLocation>
        <location evidence="2">Secreted</location>
    </subcellularLocation>
</comment>
<keyword evidence="5" id="KW-0964">Secreted</keyword>
<dbReference type="Gene3D" id="1.10.510.10">
    <property type="entry name" value="Transferase(Phosphotransferase) domain 1"/>
    <property type="match status" value="1"/>
</dbReference>
<dbReference type="Pfam" id="PF12202">
    <property type="entry name" value="OSR1_C"/>
    <property type="match status" value="1"/>
</dbReference>
<evidence type="ECO:0000256" key="3">
    <source>
        <dbReference type="ARBA" id="ARBA00010158"/>
    </source>
</evidence>
<evidence type="ECO:0000256" key="13">
    <source>
        <dbReference type="ARBA" id="ARBA00022840"/>
    </source>
</evidence>
<dbReference type="PANTHER" id="PTHR13902">
    <property type="entry name" value="SERINE/THREONINE-PROTEIN KINASE WNK WITH NO LYSINE -RELATED"/>
    <property type="match status" value="1"/>
</dbReference>
<feature type="region of interest" description="Disordered" evidence="19">
    <location>
        <begin position="1224"/>
        <end position="1265"/>
    </location>
</feature>
<dbReference type="FunFam" id="1.10.510.10:FF:000006">
    <property type="entry name" value="Serine/threonine-protein kinase WNK1 isoform 2"/>
    <property type="match status" value="1"/>
</dbReference>
<dbReference type="InterPro" id="IPR013694">
    <property type="entry name" value="VIT"/>
</dbReference>
<evidence type="ECO:0000313" key="23">
    <source>
        <dbReference type="EMBL" id="KAF0034889.1"/>
    </source>
</evidence>
<evidence type="ECO:0000256" key="9">
    <source>
        <dbReference type="ARBA" id="ARBA00022690"/>
    </source>
</evidence>
<feature type="domain" description="VIT" evidence="22">
    <location>
        <begin position="1333"/>
        <end position="1462"/>
    </location>
</feature>
<dbReference type="InterPro" id="IPR008271">
    <property type="entry name" value="Ser/Thr_kinase_AS"/>
</dbReference>
<sequence length="2158" mass="238649">MESVDDPSKDPPLGSTFSSEPNLDSDVNANACRSICENGTDHNVNVQNAAPRGASDPSMYPPTDYQGLIRQRFIRRSLWVSDAEEQPVDTTPECANSSAVLNIDLRTIVDRTRSRGRHGGRPGLQETSGTESRAELEERATERVSAHEGKAEGREPEPEPEVESEVEVVPPDVAGKAGSDENEEEPGTKAVSTSPGGRFLKFDIELGRGSFKTVYKGLDTDTWVEVAWCELQERKLSKVERQRFKEEAEMLKALQHPNIVRFYDFWESPVKGKKCIVLVTELMTSGTLKTYLKRFKVMKPKVLRSWCRQILKGLHFLHTRTPPIIHRDLKCDNIFITGPTGSVKIGDLGLATLKRASFAKSVIGTPEFMAPEMYEEHYDEAVDVYAFGMCMLEMATSEYPYSECQNAAQIYRKVTSGVKPASYSKVSDPEIKEIIGECICHRWEERYSIKDLLNHAFFAEDTGVRVELNEEDDGKKSSIALKLWVEDPKKLKGKYKDTGAIEFTFGLVNEVPEVVAQEMVESGFFLDCDVKIVGKSIRDRVALIKWRRERTVSSGNGETQQNLLQVPSTGVPQGATLATTDYEDQEVEQQTLSCTVPATTSTTSSVQAPVLLPAGIQTAVSLPECASLVSTQQNLETTYASNTHQPEFSVEDVLQDKPVSLPNYAYDSLNSDVTSGKETSDGYDSLASVGKGDGKPRKHHRKSARTRSRQEKTSKPKLSMLNVCNTGDKMVECQLETHNHKMVTFKFDLDGDAPEEIATYMVENGFILLLEKEIFIDQLKDIVDKAEDMLSEDIEGERASTLSCSPQQGQMSEGLVGEDPDPAKEPMSVSYGSAARSERPQQPVVLHQPFSSMGGSKVSSLPQSPAPSQHGAGPGESDGEGRLGRGGFVDSTIKTLDEKLRNLLYQEYAPMYPSGSTAETPGSCTEYIQSPPGPDSATGGSGNSTPGPMGEGRYRAGEQLIISVPPEVANRRDVKQRSWSSAASPAHPMRYSQDHVQAEAMVTSTTIGRFSVVSTEDDITQRTRCSRYSAPPDFYLDTPPSMAKRGSLPRALTSTSVPVDITVHARFLSSDSGAESSPAKLAPATPSQHTRSERRGSDLMKRAVAFLRRSGRSSSVQSSDSPSRHGGVHGSAYGSSDNDSEMEDSDMKRELTRLREKHLKEISELQAHQRGEVELLYHRLGKAPPSGLGLSHAAPHTSRRKRSTKHKLKPGKLLSPLVQQFRNVTTKTSDSSRNWSAAGSGTFNQSQQPPTGATPPPPPHQPVMGLAQAQANNSNNKTGTYTGASMGASEKDLPEDLQRLMDDWAQEVLIVTHRPRTSSLSISGQQLWDQVVQRTHRQLASASFDDWDIYSFHINSTVTSRYATTVVTSRVANRMDESKEIEFQVRIPKNAFISKFRMFIDGEMYDGVVKAKEQAQQQYTEAVSRGQSAGIVSSVGRTLEEFKTSVTVAAHKKVTFELTYEELLRRRLGNYKLQIHARPMQPVKDFKVDVYVHEQAHINFIKVQGGLSTKALANAITLTHADKQAWVYFYPTEDQQKTCDSCGEQGMNGDLVIVYDVNRDTSLGDLKRSNGYFVHHFAPSSLTRIPKNVVFVIDQSGSMHGRKIQQTRIALIRILNDLAAEDFFGLITFDSSIFYWKRRLLQASMENLHSAKKFAEAITDRGATDINQAVLEGARMLNAHPREGSASILILLTDGDPNSGVTNLEKIQSNVRKAIADEFPLYCLGFGFDVNFKFLETMSLQNNGVARRIYEDTDADLQLKGFYEEVATPLLTDVAMIYMGGTNLTKTNFSQYYNGSEIVVAGQILDNDVETFIPQVVAISGTRTVRFLGTNATETVSDDRIQRVWAYLTVKQLLEKELQLSEAEKDKVKKEALELSLKYSFVTPLTSMVVTKPLGESTDVLHKPREGGPAGFGGPLRHTLDSLMLSSGRRFHGMSQSPPVKGVLRNIPRTPTVPLSHRFFVKADNLSIPLCFDVSGKIRLTLLHSRELSVSGDLDSVANGGFTNITIHFNTEQHIKIDTDEIIVRDGQKVTRHTGEEIITAGSLTVIKRNTEVDVAAGDIRIVILLHKTGGEEFLWPVIRQQSSDNNTEGILVLKPAVVEEVQQTPLTKLKINDQEIHVSRSSAADYSHFLAPTLPCWLISAEDALQRPLDDFIVTHL</sequence>
<keyword evidence="13" id="KW-0067">ATP-binding</keyword>
<accession>A0A6A4SQ80</accession>
<evidence type="ECO:0000256" key="12">
    <source>
        <dbReference type="ARBA" id="ARBA00022777"/>
    </source>
</evidence>
<evidence type="ECO:0000256" key="18">
    <source>
        <dbReference type="SAM" id="Coils"/>
    </source>
</evidence>
<evidence type="ECO:0000259" key="21">
    <source>
        <dbReference type="PROSITE" id="PS50234"/>
    </source>
</evidence>
<feature type="region of interest" description="Disordered" evidence="19">
    <location>
        <begin position="1"/>
        <end position="26"/>
    </location>
</feature>
<keyword evidence="9" id="KW-0646">Protease inhibitor</keyword>
<keyword evidence="8" id="KW-0808">Transferase</keyword>
<dbReference type="PROSITE" id="PS50011">
    <property type="entry name" value="PROTEIN_KINASE_DOM"/>
    <property type="match status" value="1"/>
</dbReference>
<dbReference type="FunFam" id="3.10.20.90:FF:000012">
    <property type="entry name" value="Serine/threonine-protein kinase WNK1 isoform 2"/>
    <property type="match status" value="1"/>
</dbReference>
<feature type="region of interest" description="Disordered" evidence="19">
    <location>
        <begin position="1185"/>
        <end position="1208"/>
    </location>
</feature>
<keyword evidence="14" id="KW-0722">Serine protease inhibitor</keyword>
<dbReference type="InterPro" id="IPR002035">
    <property type="entry name" value="VWF_A"/>
</dbReference>
<dbReference type="InterPro" id="IPR050588">
    <property type="entry name" value="WNK_Ser-Thr_kinase"/>
</dbReference>
<evidence type="ECO:0000256" key="17">
    <source>
        <dbReference type="ARBA" id="ARBA00048679"/>
    </source>
</evidence>
<evidence type="ECO:0000256" key="7">
    <source>
        <dbReference type="ARBA" id="ARBA00022553"/>
    </source>
</evidence>
<dbReference type="SMART" id="SM00220">
    <property type="entry name" value="S_TKc"/>
    <property type="match status" value="1"/>
</dbReference>
<dbReference type="Pfam" id="PF00092">
    <property type="entry name" value="VWA"/>
    <property type="match status" value="1"/>
</dbReference>
<dbReference type="Proteomes" id="UP000438429">
    <property type="component" value="Unassembled WGS sequence"/>
</dbReference>
<evidence type="ECO:0000256" key="19">
    <source>
        <dbReference type="SAM" id="MobiDB-lite"/>
    </source>
</evidence>
<feature type="domain" description="Protein kinase" evidence="20">
    <location>
        <begin position="200"/>
        <end position="458"/>
    </location>
</feature>
<protein>
    <recommendedName>
        <fullName evidence="4">non-specific serine/threonine protein kinase</fullName>
        <ecNumber evidence="4">2.7.11.1</ecNumber>
    </recommendedName>
</protein>
<feature type="compositionally biased region" description="Basic and acidic residues" evidence="19">
    <location>
        <begin position="1090"/>
        <end position="1101"/>
    </location>
</feature>
<evidence type="ECO:0000256" key="16">
    <source>
        <dbReference type="ARBA" id="ARBA00047899"/>
    </source>
</evidence>
<dbReference type="PROSITE" id="PS00108">
    <property type="entry name" value="PROTEIN_KINASE_ST"/>
    <property type="match status" value="1"/>
</dbReference>
<dbReference type="Pfam" id="PF00069">
    <property type="entry name" value="Pkinase"/>
    <property type="match status" value="1"/>
</dbReference>
<proteinExistence type="inferred from homology"/>
<feature type="compositionally biased region" description="Polar residues" evidence="19">
    <location>
        <begin position="15"/>
        <end position="26"/>
    </location>
</feature>
<feature type="compositionally biased region" description="Polar residues" evidence="19">
    <location>
        <begin position="914"/>
        <end position="928"/>
    </location>
</feature>
<evidence type="ECO:0000256" key="11">
    <source>
        <dbReference type="ARBA" id="ARBA00022741"/>
    </source>
</evidence>
<feature type="region of interest" description="Disordered" evidence="19">
    <location>
        <begin position="794"/>
        <end position="888"/>
    </location>
</feature>
<evidence type="ECO:0000256" key="8">
    <source>
        <dbReference type="ARBA" id="ARBA00022679"/>
    </source>
</evidence>
<evidence type="ECO:0000259" key="22">
    <source>
        <dbReference type="PROSITE" id="PS51468"/>
    </source>
</evidence>
<keyword evidence="18" id="KW-0175">Coiled coil</keyword>
<name>A0A6A4SQ80_SCOMX</name>
<dbReference type="FunFam" id="3.30.200.20:FF:000010">
    <property type="entry name" value="Serine/threonine-protein kinase WNK1 isoform 2"/>
    <property type="match status" value="1"/>
</dbReference>
<feature type="compositionally biased region" description="Low complexity" evidence="19">
    <location>
        <begin position="1112"/>
        <end position="1121"/>
    </location>
</feature>
<evidence type="ECO:0000256" key="5">
    <source>
        <dbReference type="ARBA" id="ARBA00022525"/>
    </source>
</evidence>
<feature type="compositionally biased region" description="Basic residues" evidence="19">
    <location>
        <begin position="1197"/>
        <end position="1208"/>
    </location>
</feature>
<feature type="compositionally biased region" description="Polar residues" evidence="19">
    <location>
        <begin position="1224"/>
        <end position="1244"/>
    </location>
</feature>
<comment type="cofactor">
    <cofactor evidence="1">
        <name>Mg(2+)</name>
        <dbReference type="ChEBI" id="CHEBI:18420"/>
    </cofactor>
</comment>
<comment type="similarity">
    <text evidence="3">Belongs to the ITIH family.</text>
</comment>
<feature type="compositionally biased region" description="Basic residues" evidence="19">
    <location>
        <begin position="696"/>
        <end position="707"/>
    </location>
</feature>
<dbReference type="InterPro" id="IPR024678">
    <property type="entry name" value="Kinase_OSR1/WNK_CCT"/>
</dbReference>
<feature type="region of interest" description="Disordered" evidence="19">
    <location>
        <begin position="38"/>
        <end position="60"/>
    </location>
</feature>
<reference evidence="23 24" key="1">
    <citation type="submission" date="2019-06" db="EMBL/GenBank/DDBJ databases">
        <title>Draft genomes of female and male turbot (Scophthalmus maximus).</title>
        <authorList>
            <person name="Xu H."/>
            <person name="Xu X.-W."/>
            <person name="Shao C."/>
            <person name="Chen S."/>
        </authorList>
    </citation>
    <scope>NUCLEOTIDE SEQUENCE [LARGE SCALE GENOMIC DNA]</scope>
    <source>
        <strain evidence="23">Ysfricsl-2016a</strain>
        <tissue evidence="23">Blood</tissue>
    </source>
</reference>